<organism evidence="14 15">
    <name type="scientific">Caenorhabditis briggsae</name>
    <dbReference type="NCBI Taxonomy" id="6238"/>
    <lineage>
        <taxon>Eukaryota</taxon>
        <taxon>Metazoa</taxon>
        <taxon>Ecdysozoa</taxon>
        <taxon>Nematoda</taxon>
        <taxon>Chromadorea</taxon>
        <taxon>Rhabditida</taxon>
        <taxon>Rhabditina</taxon>
        <taxon>Rhabditomorpha</taxon>
        <taxon>Rhabditoidea</taxon>
        <taxon>Rhabditidae</taxon>
        <taxon>Peloderinae</taxon>
        <taxon>Caenorhabditis</taxon>
    </lineage>
</organism>
<evidence type="ECO:0000259" key="13">
    <source>
        <dbReference type="PROSITE" id="PS51843"/>
    </source>
</evidence>
<keyword evidence="5 11" id="KW-0862">Zinc</keyword>
<dbReference type="Pfam" id="PF00105">
    <property type="entry name" value="zf-C4"/>
    <property type="match status" value="1"/>
</dbReference>
<dbReference type="InterPro" id="IPR000536">
    <property type="entry name" value="Nucl_hrmn_rcpt_lig-bd"/>
</dbReference>
<evidence type="ECO:0000259" key="12">
    <source>
        <dbReference type="PROSITE" id="PS51030"/>
    </source>
</evidence>
<feature type="domain" description="Nuclear receptor" evidence="12">
    <location>
        <begin position="15"/>
        <end position="90"/>
    </location>
</feature>
<evidence type="ECO:0000313" key="14">
    <source>
        <dbReference type="EMBL" id="UMM40471.1"/>
    </source>
</evidence>
<dbReference type="InterPro" id="IPR049636">
    <property type="entry name" value="HNF4-like_DBD"/>
</dbReference>
<dbReference type="CDD" id="cd06157">
    <property type="entry name" value="NR_LBD"/>
    <property type="match status" value="1"/>
</dbReference>
<dbReference type="EMBL" id="CP092625">
    <property type="protein sequence ID" value="UMM40471.1"/>
    <property type="molecule type" value="Genomic_DNA"/>
</dbReference>
<sequence length="353" mass="40522">MPRGIKNPNVYLNEKTGCRVCWKPASGRNYGVFSCSACKMFFRRVSVESLEYNCRQSKNCYDNSIIFPKCKYCRFQKCLRMGMQLIPDPRLMLPDQLDKLNAIVKGMIILEEDRYRSLTRTYSLEDPTLEDVLRDRSSMKLTVKTSDVKVGAHEWAFLDVFSWIQLVSQCDFFTKLDFYDQRALFSSNYLPIALLTGAMVTMSNGRDILLTPNGEDVYPDEVRELFTGNPEILDSICTTLVGTLIKLRVTKEECLFLTYVFLCNPALCTVSNEAQKTLKSFQEELTSRLFAYCQMTYQKAAPTRFLELLSIFNVMNKTNSDLQYVSMMFQLGSPGFGFKKLVYDVFVQPGISS</sequence>
<keyword evidence="3 11" id="KW-0479">Metal-binding</keyword>
<dbReference type="GO" id="GO:0000978">
    <property type="term" value="F:RNA polymerase II cis-regulatory region sequence-specific DNA binding"/>
    <property type="evidence" value="ECO:0007669"/>
    <property type="project" value="InterPro"/>
</dbReference>
<evidence type="ECO:0000313" key="15">
    <source>
        <dbReference type="Proteomes" id="UP000829354"/>
    </source>
</evidence>
<dbReference type="PROSITE" id="PS51843">
    <property type="entry name" value="NR_LBD"/>
    <property type="match status" value="1"/>
</dbReference>
<keyword evidence="9 11" id="KW-0675">Receptor</keyword>
<dbReference type="InterPro" id="IPR035500">
    <property type="entry name" value="NHR-like_dom_sf"/>
</dbReference>
<evidence type="ECO:0000256" key="2">
    <source>
        <dbReference type="ARBA" id="ARBA00005993"/>
    </source>
</evidence>
<protein>
    <submittedName>
        <fullName evidence="14">Uncharacterized protein</fullName>
    </submittedName>
</protein>
<dbReference type="InterPro" id="IPR001628">
    <property type="entry name" value="Znf_hrmn_rcpt"/>
</dbReference>
<evidence type="ECO:0000256" key="4">
    <source>
        <dbReference type="ARBA" id="ARBA00022771"/>
    </source>
</evidence>
<keyword evidence="6 11" id="KW-0805">Transcription regulation</keyword>
<dbReference type="Gene3D" id="1.10.565.10">
    <property type="entry name" value="Retinoid X Receptor"/>
    <property type="match status" value="1"/>
</dbReference>
<proteinExistence type="inferred from homology"/>
<dbReference type="GO" id="GO:0003700">
    <property type="term" value="F:DNA-binding transcription factor activity"/>
    <property type="evidence" value="ECO:0007669"/>
    <property type="project" value="InterPro"/>
</dbReference>
<dbReference type="PANTHER" id="PTHR45886:SF2">
    <property type="entry name" value="NUCLEAR HORMONE RECEPTOR FAMILY-RELATED"/>
    <property type="match status" value="1"/>
</dbReference>
<evidence type="ECO:0000256" key="9">
    <source>
        <dbReference type="ARBA" id="ARBA00023170"/>
    </source>
</evidence>
<dbReference type="Proteomes" id="UP000829354">
    <property type="component" value="Chromosome X"/>
</dbReference>
<evidence type="ECO:0000256" key="1">
    <source>
        <dbReference type="ARBA" id="ARBA00004123"/>
    </source>
</evidence>
<dbReference type="PRINTS" id="PR00047">
    <property type="entry name" value="STROIDFINGER"/>
</dbReference>
<evidence type="ECO:0000256" key="6">
    <source>
        <dbReference type="ARBA" id="ARBA00023015"/>
    </source>
</evidence>
<feature type="domain" description="NR LBD" evidence="13">
    <location>
        <begin position="110"/>
        <end position="348"/>
    </location>
</feature>
<accession>A0AAE9FG53</accession>
<dbReference type="SUPFAM" id="SSF57716">
    <property type="entry name" value="Glucocorticoid receptor-like (DNA-binding domain)"/>
    <property type="match status" value="1"/>
</dbReference>
<dbReference type="SMART" id="SM00399">
    <property type="entry name" value="ZnF_C4"/>
    <property type="match status" value="1"/>
</dbReference>
<dbReference type="SMART" id="SM00430">
    <property type="entry name" value="HOLI"/>
    <property type="match status" value="1"/>
</dbReference>
<evidence type="ECO:0000256" key="10">
    <source>
        <dbReference type="ARBA" id="ARBA00023242"/>
    </source>
</evidence>
<evidence type="ECO:0000256" key="8">
    <source>
        <dbReference type="ARBA" id="ARBA00023163"/>
    </source>
</evidence>
<dbReference type="AlphaFoldDB" id="A0AAE9FG53"/>
<comment type="subcellular location">
    <subcellularLocation>
        <location evidence="1 11">Nucleus</location>
    </subcellularLocation>
</comment>
<dbReference type="InterPro" id="IPR013088">
    <property type="entry name" value="Znf_NHR/GATA"/>
</dbReference>
<dbReference type="PANTHER" id="PTHR45886">
    <property type="entry name" value="NUCLEAR HORMONE RECEPTOR FAMILY-RELATED-RELATED"/>
    <property type="match status" value="1"/>
</dbReference>
<dbReference type="GO" id="GO:0008270">
    <property type="term" value="F:zinc ion binding"/>
    <property type="evidence" value="ECO:0007669"/>
    <property type="project" value="UniProtKB-KW"/>
</dbReference>
<dbReference type="CDD" id="cd06960">
    <property type="entry name" value="NR_DBD_HNF4A"/>
    <property type="match status" value="1"/>
</dbReference>
<dbReference type="SUPFAM" id="SSF48508">
    <property type="entry name" value="Nuclear receptor ligand-binding domain"/>
    <property type="match status" value="1"/>
</dbReference>
<dbReference type="GO" id="GO:0005634">
    <property type="term" value="C:nucleus"/>
    <property type="evidence" value="ECO:0007669"/>
    <property type="project" value="UniProtKB-SubCell"/>
</dbReference>
<keyword evidence="7 11" id="KW-0238">DNA-binding</keyword>
<keyword evidence="4 11" id="KW-0863">Zinc-finger</keyword>
<keyword evidence="8 11" id="KW-0804">Transcription</keyword>
<dbReference type="PROSITE" id="PS51030">
    <property type="entry name" value="NUCLEAR_REC_DBD_2"/>
    <property type="match status" value="1"/>
</dbReference>
<dbReference type="Gene3D" id="3.30.50.10">
    <property type="entry name" value="Erythroid Transcription Factor GATA-1, subunit A"/>
    <property type="match status" value="1"/>
</dbReference>
<comment type="similarity">
    <text evidence="2 11">Belongs to the nuclear hormone receptor family.</text>
</comment>
<gene>
    <name evidence="14" type="ORF">L5515_017091</name>
</gene>
<reference evidence="14 15" key="1">
    <citation type="submission" date="2022-04" db="EMBL/GenBank/DDBJ databases">
        <title>Chromosome-level reference genomes for two strains of Caenorhabditis briggsae: an improved platform for comparative genomics.</title>
        <authorList>
            <person name="Stevens L."/>
            <person name="Andersen E."/>
        </authorList>
    </citation>
    <scope>NUCLEOTIDE SEQUENCE [LARGE SCALE GENOMIC DNA]</scope>
    <source>
        <strain evidence="14">VX34</strain>
        <tissue evidence="14">Whole-organism</tissue>
    </source>
</reference>
<evidence type="ECO:0000256" key="11">
    <source>
        <dbReference type="RuleBase" id="RU004334"/>
    </source>
</evidence>
<evidence type="ECO:0000256" key="7">
    <source>
        <dbReference type="ARBA" id="ARBA00023125"/>
    </source>
</evidence>
<evidence type="ECO:0000256" key="3">
    <source>
        <dbReference type="ARBA" id="ARBA00022723"/>
    </source>
</evidence>
<dbReference type="Pfam" id="PF00104">
    <property type="entry name" value="Hormone_recep"/>
    <property type="match status" value="1"/>
</dbReference>
<keyword evidence="15" id="KW-1185">Reference proteome</keyword>
<keyword evidence="10 11" id="KW-0539">Nucleus</keyword>
<name>A0AAE9FG53_CAEBR</name>
<evidence type="ECO:0000256" key="5">
    <source>
        <dbReference type="ARBA" id="ARBA00022833"/>
    </source>
</evidence>
<dbReference type="PROSITE" id="PS00031">
    <property type="entry name" value="NUCLEAR_REC_DBD_1"/>
    <property type="match status" value="1"/>
</dbReference>